<evidence type="ECO:0000256" key="1">
    <source>
        <dbReference type="SAM" id="Phobius"/>
    </source>
</evidence>
<feature type="transmembrane region" description="Helical" evidence="1">
    <location>
        <begin position="381"/>
        <end position="405"/>
    </location>
</feature>
<reference evidence="2" key="2">
    <citation type="submission" date="2020-03" db="EMBL/GenBank/DDBJ databases">
        <title>Flavobacteriaceae bacterium strain TP-CH-4, a member of the family Flavobacteriaceae isolated from a deep-sea seamount.</title>
        <authorList>
            <person name="Zhang D.-C."/>
        </authorList>
    </citation>
    <scope>NUCLEOTIDE SEQUENCE</scope>
    <source>
        <strain evidence="2">TP-CH-4</strain>
    </source>
</reference>
<keyword evidence="1" id="KW-0472">Membrane</keyword>
<feature type="transmembrane region" description="Helical" evidence="1">
    <location>
        <begin position="296"/>
        <end position="314"/>
    </location>
</feature>
<dbReference type="RefSeq" id="WP_152575843.1">
    <property type="nucleotide sequence ID" value="NZ_VIKU02000007.1"/>
</dbReference>
<feature type="transmembrane region" description="Helical" evidence="1">
    <location>
        <begin position="27"/>
        <end position="50"/>
    </location>
</feature>
<feature type="transmembrane region" description="Helical" evidence="1">
    <location>
        <begin position="98"/>
        <end position="121"/>
    </location>
</feature>
<dbReference type="EMBL" id="VIKU02000007">
    <property type="protein sequence ID" value="NHF61345.1"/>
    <property type="molecule type" value="Genomic_DNA"/>
</dbReference>
<comment type="caution">
    <text evidence="2">The sequence shown here is derived from an EMBL/GenBank/DDBJ whole genome shotgun (WGS) entry which is preliminary data.</text>
</comment>
<feature type="transmembrane region" description="Helical" evidence="1">
    <location>
        <begin position="175"/>
        <end position="198"/>
    </location>
</feature>
<name>A0A967AYA3_9FLAO</name>
<dbReference type="GO" id="GO:0005886">
    <property type="term" value="C:plasma membrane"/>
    <property type="evidence" value="ECO:0007669"/>
    <property type="project" value="TreeGrafter"/>
</dbReference>
<accession>A0A967AYA3</accession>
<dbReference type="Pfam" id="PF02447">
    <property type="entry name" value="GntP_permease"/>
    <property type="match status" value="1"/>
</dbReference>
<feature type="transmembrane region" description="Helical" evidence="1">
    <location>
        <begin position="251"/>
        <end position="275"/>
    </location>
</feature>
<feature type="transmembrane region" description="Helical" evidence="1">
    <location>
        <begin position="417"/>
        <end position="439"/>
    </location>
</feature>
<feature type="transmembrane region" description="Helical" evidence="1">
    <location>
        <begin position="219"/>
        <end position="239"/>
    </location>
</feature>
<dbReference type="PIRSF" id="PIRSF002746">
    <property type="entry name" value="Gluconate_transporter"/>
    <property type="match status" value="1"/>
</dbReference>
<keyword evidence="1" id="KW-1133">Transmembrane helix</keyword>
<protein>
    <submittedName>
        <fullName evidence="2">GntP family permease</fullName>
    </submittedName>
</protein>
<sequence>MIYVFALIAALAFIILGIVRWKIHPFFVLLVAAIGYGFVTGMSVPAIISSVNDGFGSIMGKIGLIIFFGVVIGTVLEKSGGAMVIAARMLKLIGEKSVHLAMMLTGYLLSIPVFADSAFIMMNPLNKALSHKAAVSFAGTSVALALGLMATHVMVPPTPGPIAAAGILEVDLGNVIFWGIIVSLLSLVPSYFFATKIASKVKLPIVMEKAATAIHQPQLWTSLLAITVPIVLIILKSFFDYPDFALQTHALYPVISFLGTPVIALLIGVALSLLLPKELDHTVFSANGWFGEALKTAAPIILITGAGGIFGSMLQNSGIADLITGSFSDLNIGLFFPFLLAACLKTTQGSSTVALITTASIVAPILPALGLDEPFLKTMTVLAIGAGSVVVSHANDSFFWVLTQLTGMDVKDGNKTLTLGTLVLGVSGILIVFLFSQLFQ</sequence>
<feature type="transmembrane region" description="Helical" evidence="1">
    <location>
        <begin position="62"/>
        <end position="86"/>
    </location>
</feature>
<dbReference type="GO" id="GO:0015128">
    <property type="term" value="F:gluconate transmembrane transporter activity"/>
    <property type="evidence" value="ECO:0007669"/>
    <property type="project" value="InterPro"/>
</dbReference>
<feature type="transmembrane region" description="Helical" evidence="1">
    <location>
        <begin position="326"/>
        <end position="344"/>
    </location>
</feature>
<feature type="transmembrane region" description="Helical" evidence="1">
    <location>
        <begin position="351"/>
        <end position="369"/>
    </location>
</feature>
<feature type="transmembrane region" description="Helical" evidence="1">
    <location>
        <begin position="133"/>
        <end position="155"/>
    </location>
</feature>
<evidence type="ECO:0000313" key="3">
    <source>
        <dbReference type="Proteomes" id="UP000707206"/>
    </source>
</evidence>
<reference evidence="2" key="1">
    <citation type="submission" date="2019-07" db="EMBL/GenBank/DDBJ databases">
        <authorList>
            <person name="De-Chao Zhang Q."/>
        </authorList>
    </citation>
    <scope>NUCLEOTIDE SEQUENCE</scope>
    <source>
        <strain evidence="2">TP-CH-4</strain>
    </source>
</reference>
<gene>
    <name evidence="2" type="ORF">FK220_018470</name>
</gene>
<dbReference type="Proteomes" id="UP000707206">
    <property type="component" value="Unassembled WGS sequence"/>
</dbReference>
<keyword evidence="1" id="KW-0812">Transmembrane</keyword>
<dbReference type="PANTHER" id="PTHR30354">
    <property type="entry name" value="GNT FAMILY GLUCONATE TRANSPORTER"/>
    <property type="match status" value="1"/>
</dbReference>
<evidence type="ECO:0000313" key="2">
    <source>
        <dbReference type="EMBL" id="NHF61345.1"/>
    </source>
</evidence>
<organism evidence="2 3">
    <name type="scientific">Pelagihabitans pacificus</name>
    <dbReference type="NCBI Taxonomy" id="2696054"/>
    <lineage>
        <taxon>Bacteria</taxon>
        <taxon>Pseudomonadati</taxon>
        <taxon>Bacteroidota</taxon>
        <taxon>Flavobacteriia</taxon>
        <taxon>Flavobacteriales</taxon>
        <taxon>Flavobacteriaceae</taxon>
        <taxon>Pelagihabitans</taxon>
    </lineage>
</organism>
<dbReference type="PANTHER" id="PTHR30354:SF11">
    <property type="entry name" value="PERMEASE"/>
    <property type="match status" value="1"/>
</dbReference>
<dbReference type="InterPro" id="IPR003474">
    <property type="entry name" value="Glcn_transporter"/>
</dbReference>
<proteinExistence type="predicted"/>
<keyword evidence="3" id="KW-1185">Reference proteome</keyword>
<dbReference type="AlphaFoldDB" id="A0A967AYA3"/>